<comment type="caution">
    <text evidence="9">The sequence shown here is derived from an EMBL/GenBank/DDBJ whole genome shotgun (WGS) entry which is preliminary data.</text>
</comment>
<proteinExistence type="inferred from homology"/>
<feature type="compositionally biased region" description="Polar residues" evidence="6">
    <location>
        <begin position="1279"/>
        <end position="1294"/>
    </location>
</feature>
<sequence length="1294" mass="146981">MPVCFGASRIEQLTEDDDAADHSQTNKSSTEGGVTTDEELESRMSRRSSVLVDLISLFRRSSSVLLRPHTSTRAAGVDDGEDDEDEEDTRTMSKDRILEAIRHKREIIGKLRSQPWNMKRKRRTLKVAQRHLQRQEAKVSKARLFKAEAGRRITQMSRWFDNIKIYLIPWEAKIKRIESHFGSVVSSYFTFLRWTLGVNVTMTVIMLMFVIIPEWLADSRMTVSSERYNRTKSLKIMPDDVRARADEMSTVWDLGGYMEYSLIFYGYYSRETFFGETIRYRVPVAYFLSNLFVLGYSFFTILRKMASNARTSKLSSGKTEQYVFNWKTFTGWDFTIGNSETAGNVHMANVIKFREAIAEYAVNMKRKYRCLQILLRIFANLLVFIMLGFSVWAILAVSQIRETDTFIKQNAVSITVSFITLIFPNLFELIGKLERYHPRTALRIQLARVLCLYIVNYYTLIVSLMMKLKHLENERKALEESRLAAMQFANGFHPIVRNRTLRELVAPSISAHISQATTPAPPPPWTTVFSDYGPIGVSNPKALVSKDTSLHNATIVVTHAIGPSDTWRSPESHNYTTYTVSHVQPFRLPNYKDMCWETQIGQEITKLVVMDLLMTIAAILVIDFFRGLVCRYCNLWWFWNLEKTFPEYGEFKVAENVLHLVNNQGMIWLGLFFVPMLPMINNIKLILLMYIRAWAVMTCNVPARQIFRASRSSNFYLMLLLLMLFLCTLPVGYVIASRKPSKSCGPFGDQPHFYSVITDVLHENLNASLVDAIKYMTSPGIVIPVLLLLLLIIYFLFALVRGLREANHDLSTQLMHERTEEKKKIFELAGGKKKRSITIARKKPKETKPTFGQWSSDDESHSHPKSIASIPRSVGSGGRGFVPSLGSLSEVDHSDAEEAEHEVKPPIKLTLKQQFLVCIGWADPKKYEKSESNQIHAEEGHADGGEYSEEGEEEDDRRDSERDFLLPEKANRSSRERSINSRKSDGRGTSRDASYRTTSQTSSKRDDIPEIAVELAERKSGSARPPSHIERLHHQETEFMTPAHSITEENEEVFEQVDEQGSSSNSHQSSRDRKEKAIQQTARQLLKPITKSKSRSASGATQPDASPNQDPTRPPSADGSLSDPAPVSDPLWNTGNPHSSYTSAMMSPIMNEMLSTDEGTDDEKARLLPDRLPVTQQLLSRRPFQQRAPRFRISMSPPRKKGDADSDSSNRRFEMRVAGSPIRERGDESCETQTEDEAGSPRSPRKNGPRTPSPAKSTKSTSPAKSTRSTTSRKDTDDGSNSDSTRKTAQTTYV</sequence>
<comment type="similarity">
    <text evidence="2">Belongs to the TMC family.</text>
</comment>
<feature type="compositionally biased region" description="Basic and acidic residues" evidence="6">
    <location>
        <begin position="1027"/>
        <end position="1037"/>
    </location>
</feature>
<feature type="transmembrane region" description="Helical" evidence="7">
    <location>
        <begin position="373"/>
        <end position="395"/>
    </location>
</feature>
<feature type="compositionally biased region" description="Polar residues" evidence="6">
    <location>
        <begin position="1095"/>
        <end position="1111"/>
    </location>
</feature>
<dbReference type="Pfam" id="PF07810">
    <property type="entry name" value="TMC"/>
    <property type="match status" value="1"/>
</dbReference>
<feature type="compositionally biased region" description="Acidic residues" evidence="6">
    <location>
        <begin position="946"/>
        <end position="956"/>
    </location>
</feature>
<evidence type="ECO:0000313" key="10">
    <source>
        <dbReference type="Proteomes" id="UP000024635"/>
    </source>
</evidence>
<feature type="compositionally biased region" description="Low complexity" evidence="6">
    <location>
        <begin position="1181"/>
        <end position="1192"/>
    </location>
</feature>
<feature type="domain" description="TMC" evidence="8">
    <location>
        <begin position="595"/>
        <end position="710"/>
    </location>
</feature>
<evidence type="ECO:0000256" key="7">
    <source>
        <dbReference type="SAM" id="Phobius"/>
    </source>
</evidence>
<feature type="compositionally biased region" description="Low complexity" evidence="6">
    <location>
        <begin position="1249"/>
        <end position="1270"/>
    </location>
</feature>
<evidence type="ECO:0000256" key="5">
    <source>
        <dbReference type="ARBA" id="ARBA00023136"/>
    </source>
</evidence>
<dbReference type="Proteomes" id="UP000024635">
    <property type="component" value="Unassembled WGS sequence"/>
</dbReference>
<feature type="compositionally biased region" description="Low complexity" evidence="6">
    <location>
        <begin position="1059"/>
        <end position="1068"/>
    </location>
</feature>
<gene>
    <name evidence="9" type="primary">Acey_s0151.g2808</name>
    <name evidence="9" type="synonym">Acey-tmc-2</name>
    <name evidence="9" type="ORF">Y032_0151g2808</name>
</gene>
<evidence type="ECO:0000313" key="9">
    <source>
        <dbReference type="EMBL" id="EYB96324.1"/>
    </source>
</evidence>
<evidence type="ECO:0000256" key="6">
    <source>
        <dbReference type="SAM" id="MobiDB-lite"/>
    </source>
</evidence>
<evidence type="ECO:0000256" key="4">
    <source>
        <dbReference type="ARBA" id="ARBA00022989"/>
    </source>
</evidence>
<feature type="transmembrane region" description="Helical" evidence="7">
    <location>
        <begin position="191"/>
        <end position="212"/>
    </location>
</feature>
<feature type="transmembrane region" description="Helical" evidence="7">
    <location>
        <begin position="781"/>
        <end position="800"/>
    </location>
</feature>
<feature type="transmembrane region" description="Helical" evidence="7">
    <location>
        <begin position="715"/>
        <end position="736"/>
    </location>
</feature>
<dbReference type="STRING" id="53326.A0A016T173"/>
<feature type="compositionally biased region" description="Acidic residues" evidence="6">
    <location>
        <begin position="1048"/>
        <end position="1058"/>
    </location>
</feature>
<keyword evidence="5 7" id="KW-0472">Membrane</keyword>
<keyword evidence="3 7" id="KW-0812">Transmembrane</keyword>
<name>A0A016T173_9BILA</name>
<keyword evidence="10" id="KW-1185">Reference proteome</keyword>
<feature type="compositionally biased region" description="Basic and acidic residues" evidence="6">
    <location>
        <begin position="957"/>
        <end position="994"/>
    </location>
</feature>
<dbReference type="GO" id="GO:0008381">
    <property type="term" value="F:mechanosensitive monoatomic ion channel activity"/>
    <property type="evidence" value="ECO:0007669"/>
    <property type="project" value="TreeGrafter"/>
</dbReference>
<feature type="compositionally biased region" description="Acidic residues" evidence="6">
    <location>
        <begin position="78"/>
        <end position="88"/>
    </location>
</feature>
<feature type="transmembrane region" description="Helical" evidence="7">
    <location>
        <begin position="447"/>
        <end position="466"/>
    </location>
</feature>
<feature type="transmembrane region" description="Helical" evidence="7">
    <location>
        <begin position="407"/>
        <end position="427"/>
    </location>
</feature>
<comment type="subcellular location">
    <subcellularLocation>
        <location evidence="1">Membrane</location>
        <topology evidence="1">Multi-pass membrane protein</topology>
    </subcellularLocation>
</comment>
<dbReference type="PANTHER" id="PTHR23302:SF65">
    <property type="entry name" value="TRANSMEMBRANE CHANNEL-LIKE PROTEIN 2"/>
    <property type="match status" value="1"/>
</dbReference>
<feature type="compositionally biased region" description="Acidic residues" evidence="6">
    <location>
        <begin position="1229"/>
        <end position="1238"/>
    </location>
</feature>
<dbReference type="InterPro" id="IPR012496">
    <property type="entry name" value="TMC_dom"/>
</dbReference>
<feature type="region of interest" description="Disordered" evidence="6">
    <location>
        <begin position="837"/>
        <end position="877"/>
    </location>
</feature>
<evidence type="ECO:0000256" key="1">
    <source>
        <dbReference type="ARBA" id="ARBA00004141"/>
    </source>
</evidence>
<accession>A0A016T173</accession>
<dbReference type="OrthoDB" id="5831905at2759"/>
<feature type="transmembrane region" description="Helical" evidence="7">
    <location>
        <begin position="612"/>
        <end position="639"/>
    </location>
</feature>
<feature type="region of interest" description="Disordered" evidence="6">
    <location>
        <begin position="930"/>
        <end position="1294"/>
    </location>
</feature>
<feature type="region of interest" description="Disordered" evidence="6">
    <location>
        <begin position="71"/>
        <end position="93"/>
    </location>
</feature>
<evidence type="ECO:0000256" key="2">
    <source>
        <dbReference type="ARBA" id="ARBA00006510"/>
    </source>
</evidence>
<dbReference type="EMBL" id="JARK01001487">
    <property type="protein sequence ID" value="EYB96324.1"/>
    <property type="molecule type" value="Genomic_DNA"/>
</dbReference>
<feature type="region of interest" description="Disordered" evidence="6">
    <location>
        <begin position="1"/>
        <end position="42"/>
    </location>
</feature>
<feature type="compositionally biased region" description="Basic and acidic residues" evidence="6">
    <location>
        <begin position="1200"/>
        <end position="1215"/>
    </location>
</feature>
<dbReference type="GO" id="GO:0005886">
    <property type="term" value="C:plasma membrane"/>
    <property type="evidence" value="ECO:0007669"/>
    <property type="project" value="InterPro"/>
</dbReference>
<dbReference type="PANTHER" id="PTHR23302">
    <property type="entry name" value="TRANSMEMBRANE CHANNEL-RELATED"/>
    <property type="match status" value="1"/>
</dbReference>
<feature type="compositionally biased region" description="Polar residues" evidence="6">
    <location>
        <begin position="1131"/>
        <end position="1145"/>
    </location>
</feature>
<dbReference type="InterPro" id="IPR038900">
    <property type="entry name" value="TMC"/>
</dbReference>
<feature type="compositionally biased region" description="Basic and acidic residues" evidence="6">
    <location>
        <begin position="930"/>
        <end position="944"/>
    </location>
</feature>
<evidence type="ECO:0000256" key="3">
    <source>
        <dbReference type="ARBA" id="ARBA00022692"/>
    </source>
</evidence>
<reference evidence="10" key="1">
    <citation type="journal article" date="2015" name="Nat. Genet.">
        <title>The genome and transcriptome of the zoonotic hookworm Ancylostoma ceylanicum identify infection-specific gene families.</title>
        <authorList>
            <person name="Schwarz E.M."/>
            <person name="Hu Y."/>
            <person name="Antoshechkin I."/>
            <person name="Miller M.M."/>
            <person name="Sternberg P.W."/>
            <person name="Aroian R.V."/>
        </authorList>
    </citation>
    <scope>NUCLEOTIDE SEQUENCE</scope>
    <source>
        <strain evidence="10">HY135</strain>
    </source>
</reference>
<keyword evidence="4 7" id="KW-1133">Transmembrane helix</keyword>
<evidence type="ECO:0000259" key="8">
    <source>
        <dbReference type="Pfam" id="PF07810"/>
    </source>
</evidence>
<feature type="transmembrane region" description="Helical" evidence="7">
    <location>
        <begin position="280"/>
        <end position="302"/>
    </location>
</feature>
<organism evidence="9 10">
    <name type="scientific">Ancylostoma ceylanicum</name>
    <dbReference type="NCBI Taxonomy" id="53326"/>
    <lineage>
        <taxon>Eukaryota</taxon>
        <taxon>Metazoa</taxon>
        <taxon>Ecdysozoa</taxon>
        <taxon>Nematoda</taxon>
        <taxon>Chromadorea</taxon>
        <taxon>Rhabditida</taxon>
        <taxon>Rhabditina</taxon>
        <taxon>Rhabditomorpha</taxon>
        <taxon>Strongyloidea</taxon>
        <taxon>Ancylostomatidae</taxon>
        <taxon>Ancylostomatinae</taxon>
        <taxon>Ancylostoma</taxon>
    </lineage>
</organism>
<protein>
    <recommendedName>
        <fullName evidence="8">TMC domain-containing protein</fullName>
    </recommendedName>
</protein>
<feature type="compositionally biased region" description="Polar residues" evidence="6">
    <location>
        <begin position="22"/>
        <end position="33"/>
    </location>
</feature>